<dbReference type="InterPro" id="IPR005114">
    <property type="entry name" value="Helicase_assoc"/>
</dbReference>
<dbReference type="EMBL" id="AGNL01041357">
    <property type="protein sequence ID" value="EJK51604.1"/>
    <property type="molecule type" value="Genomic_DNA"/>
</dbReference>
<evidence type="ECO:0000259" key="1">
    <source>
        <dbReference type="Pfam" id="PF03457"/>
    </source>
</evidence>
<dbReference type="Pfam" id="PF03457">
    <property type="entry name" value="HA"/>
    <property type="match status" value="1"/>
</dbReference>
<organism evidence="2 3">
    <name type="scientific">Thalassiosira oceanica</name>
    <name type="common">Marine diatom</name>
    <dbReference type="NCBI Taxonomy" id="159749"/>
    <lineage>
        <taxon>Eukaryota</taxon>
        <taxon>Sar</taxon>
        <taxon>Stramenopiles</taxon>
        <taxon>Ochrophyta</taxon>
        <taxon>Bacillariophyta</taxon>
        <taxon>Coscinodiscophyceae</taxon>
        <taxon>Thalassiosirophycidae</taxon>
        <taxon>Thalassiosirales</taxon>
        <taxon>Thalassiosiraceae</taxon>
        <taxon>Thalassiosira</taxon>
    </lineage>
</organism>
<comment type="caution">
    <text evidence="2">The sequence shown here is derived from an EMBL/GenBank/DDBJ whole genome shotgun (WGS) entry which is preliminary data.</text>
</comment>
<sequence>MDDGVTTSPAVVVAVHRVHRGGALASLAAGTAFTSPHAHADRALPALSRTSRRRSIGTPSSGPSLLLATKHSDIWELNYRELMNYKEENGDCDVPQSMGALGDWVFNQRISYTKGSLAKERVGRLEDIGFTWRFVATDGAAVLSKLRYWEELWDWRYRELKEYREKHGDCNVSSDQG</sequence>
<name>K0RH36_THAOC</name>
<feature type="non-terminal residue" evidence="2">
    <location>
        <position position="177"/>
    </location>
</feature>
<evidence type="ECO:0000313" key="3">
    <source>
        <dbReference type="Proteomes" id="UP000266841"/>
    </source>
</evidence>
<accession>K0RH36</accession>
<dbReference type="AlphaFoldDB" id="K0RH36"/>
<dbReference type="OrthoDB" id="70932at2759"/>
<dbReference type="PANTHER" id="PTHR33418">
    <property type="entry name" value="HELICASE-ASSOCIATED"/>
    <property type="match status" value="1"/>
</dbReference>
<proteinExistence type="predicted"/>
<gene>
    <name evidence="2" type="ORF">THAOC_29208</name>
</gene>
<dbReference type="Proteomes" id="UP000266841">
    <property type="component" value="Unassembled WGS sequence"/>
</dbReference>
<evidence type="ECO:0000313" key="2">
    <source>
        <dbReference type="EMBL" id="EJK51604.1"/>
    </source>
</evidence>
<feature type="domain" description="Helicase-associated" evidence="1">
    <location>
        <begin position="72"/>
        <end position="130"/>
    </location>
</feature>
<protein>
    <recommendedName>
        <fullName evidence="1">Helicase-associated domain-containing protein</fullName>
    </recommendedName>
</protein>
<keyword evidence="3" id="KW-1185">Reference proteome</keyword>
<dbReference type="PANTHER" id="PTHR33418:SF1">
    <property type="entry name" value="HELICASE-ASSOCIATED DOMAIN-CONTAINING PROTEIN"/>
    <property type="match status" value="1"/>
</dbReference>
<dbReference type="Gene3D" id="6.10.140.530">
    <property type="match status" value="1"/>
</dbReference>
<reference evidence="2 3" key="1">
    <citation type="journal article" date="2012" name="Genome Biol.">
        <title>Genome and low-iron response of an oceanic diatom adapted to chronic iron limitation.</title>
        <authorList>
            <person name="Lommer M."/>
            <person name="Specht M."/>
            <person name="Roy A.S."/>
            <person name="Kraemer L."/>
            <person name="Andreson R."/>
            <person name="Gutowska M.A."/>
            <person name="Wolf J."/>
            <person name="Bergner S.V."/>
            <person name="Schilhabel M.B."/>
            <person name="Klostermeier U.C."/>
            <person name="Beiko R.G."/>
            <person name="Rosenstiel P."/>
            <person name="Hippler M."/>
            <person name="Laroche J."/>
        </authorList>
    </citation>
    <scope>NUCLEOTIDE SEQUENCE [LARGE SCALE GENOMIC DNA]</scope>
    <source>
        <strain evidence="2 3">CCMP1005</strain>
    </source>
</reference>